<keyword evidence="1" id="KW-0472">Membrane</keyword>
<comment type="caution">
    <text evidence="2">The sequence shown here is derived from an EMBL/GenBank/DDBJ whole genome shotgun (WGS) entry which is preliminary data.</text>
</comment>
<evidence type="ECO:0000256" key="1">
    <source>
        <dbReference type="SAM" id="Phobius"/>
    </source>
</evidence>
<evidence type="ECO:0000313" key="3">
    <source>
        <dbReference type="Proteomes" id="UP000177480"/>
    </source>
</evidence>
<feature type="transmembrane region" description="Helical" evidence="1">
    <location>
        <begin position="12"/>
        <end position="40"/>
    </location>
</feature>
<evidence type="ECO:0000313" key="2">
    <source>
        <dbReference type="EMBL" id="OGZ43058.1"/>
    </source>
</evidence>
<proteinExistence type="predicted"/>
<dbReference type="Pfam" id="PF07963">
    <property type="entry name" value="N_methyl"/>
    <property type="match status" value="1"/>
</dbReference>
<dbReference type="STRING" id="1802114.A2719_01695"/>
<accession>A0A1G2FZN7</accession>
<name>A0A1G2FZN7_9BACT</name>
<dbReference type="AlphaFoldDB" id="A0A1G2FZN7"/>
<sequence>MAIVIIKRRFAWGFTLLEMLIALSIFSIVIILSAGALVMLQTAQSHAINLQNVHDNIRYTLDTISREIRTGDSYCVGNSCERESDGMSVSSCDWSNGCNLFSFRQSLSGDTIYYRLNNGSVERQVNTSGFVPITDPDRTITDLVFYTTGGIGSPQRVTILIEVEAGDLNRPGGESRMRMQTAITKRRAAF</sequence>
<protein>
    <submittedName>
        <fullName evidence="2">Uncharacterized protein</fullName>
    </submittedName>
</protein>
<dbReference type="NCBIfam" id="TIGR02532">
    <property type="entry name" value="IV_pilin_GFxxxE"/>
    <property type="match status" value="1"/>
</dbReference>
<reference evidence="2 3" key="1">
    <citation type="journal article" date="2016" name="Nat. Commun.">
        <title>Thousands of microbial genomes shed light on interconnected biogeochemical processes in an aquifer system.</title>
        <authorList>
            <person name="Anantharaman K."/>
            <person name="Brown C.T."/>
            <person name="Hug L.A."/>
            <person name="Sharon I."/>
            <person name="Castelle C.J."/>
            <person name="Probst A.J."/>
            <person name="Thomas B.C."/>
            <person name="Singh A."/>
            <person name="Wilkins M.J."/>
            <person name="Karaoz U."/>
            <person name="Brodie E.L."/>
            <person name="Williams K.H."/>
            <person name="Hubbard S.S."/>
            <person name="Banfield J.F."/>
        </authorList>
    </citation>
    <scope>NUCLEOTIDE SEQUENCE [LARGE SCALE GENOMIC DNA]</scope>
</reference>
<keyword evidence="1" id="KW-0812">Transmembrane</keyword>
<gene>
    <name evidence="2" type="ORF">A2719_01695</name>
</gene>
<dbReference type="InterPro" id="IPR012902">
    <property type="entry name" value="N_methyl_site"/>
</dbReference>
<keyword evidence="1" id="KW-1133">Transmembrane helix</keyword>
<dbReference type="Proteomes" id="UP000177480">
    <property type="component" value="Unassembled WGS sequence"/>
</dbReference>
<dbReference type="EMBL" id="MHNK01000020">
    <property type="protein sequence ID" value="OGZ43058.1"/>
    <property type="molecule type" value="Genomic_DNA"/>
</dbReference>
<organism evidence="2 3">
    <name type="scientific">Candidatus Ryanbacteria bacterium RIFCSPHIGHO2_01_FULL_45_22</name>
    <dbReference type="NCBI Taxonomy" id="1802114"/>
    <lineage>
        <taxon>Bacteria</taxon>
        <taxon>Candidatus Ryaniibacteriota</taxon>
    </lineage>
</organism>